<gene>
    <name evidence="6" type="ORF">M2A_2612</name>
</gene>
<comment type="caution">
    <text evidence="6">The sequence shown here is derived from an EMBL/GenBank/DDBJ whole genome shotgun (WGS) entry which is preliminary data.</text>
</comment>
<dbReference type="Gene3D" id="1.10.45.10">
    <property type="entry name" value="Vanillyl-alcohol Oxidase, Chain A, domain 4"/>
    <property type="match status" value="1"/>
</dbReference>
<dbReference type="Proteomes" id="UP000028702">
    <property type="component" value="Unassembled WGS sequence"/>
</dbReference>
<feature type="domain" description="FAD-binding PCMH-type" evidence="5">
    <location>
        <begin position="37"/>
        <end position="217"/>
    </location>
</feature>
<dbReference type="AlphaFoldDB" id="A0A081BDJ5"/>
<keyword evidence="4" id="KW-0274">FAD</keyword>
<evidence type="ECO:0000313" key="7">
    <source>
        <dbReference type="Proteomes" id="UP000028702"/>
    </source>
</evidence>
<dbReference type="InterPro" id="IPR006094">
    <property type="entry name" value="Oxid_FAD_bind_N"/>
</dbReference>
<sequence length="477" mass="51141">MSDDTLIDRLKEIVGAPHVVTDPFEMAPYLSERRGLYEGKAAAIVKPASTEEVSRLLTLAHETKTPVIPMGGNTGLVGGQITDNARSIILALERMKKIRAIDAENNTMTVEAGVTLAAIQEAAEKEDRLFPLSLASEGSCQIGGNLSTNAGGTAVLRYGNARDLVLGLEVVLADGRIWNGLRGLRKDNTGYDLKQLFLGAEGTLGIITAAVLKLFPRPSAKAVGFAAVPELAKTVSLLHFIEARTGGLVSSFELVPRIGIDFVTKHMEGTRDPLSAPSPWYVLIELSSGGTAETLQALLTETLGAAMEEGLARDGTIAQSDAQAAALWALRENLSDVQREEGGSIKHDISVPVSQMPLFIERALEAVTKEMPGIRPVPFGHIGDGNVHFNLSQPPGMDKDAFLKEWDRFNRIVHAIALELGGSISAEHGIGQLKRDELAEIKSPVEMEMMRAVKQALDPQNILNPGKILTARQESGA</sequence>
<accession>A0A081BDJ5</accession>
<dbReference type="Gene3D" id="3.30.70.2190">
    <property type="match status" value="1"/>
</dbReference>
<dbReference type="GO" id="GO:0071949">
    <property type="term" value="F:FAD binding"/>
    <property type="evidence" value="ECO:0007669"/>
    <property type="project" value="InterPro"/>
</dbReference>
<dbReference type="InterPro" id="IPR036318">
    <property type="entry name" value="FAD-bd_PCMH-like_sf"/>
</dbReference>
<dbReference type="PROSITE" id="PS51387">
    <property type="entry name" value="FAD_PCMH"/>
    <property type="match status" value="1"/>
</dbReference>
<dbReference type="RefSeq" id="WP_045448373.1">
    <property type="nucleotide sequence ID" value="NZ_BBIO01000015.1"/>
</dbReference>
<evidence type="ECO:0000259" key="5">
    <source>
        <dbReference type="PROSITE" id="PS51387"/>
    </source>
</evidence>
<dbReference type="FunFam" id="1.10.45.10:FF:000001">
    <property type="entry name" value="D-lactate dehydrogenase mitochondrial"/>
    <property type="match status" value="1"/>
</dbReference>
<keyword evidence="3" id="KW-0285">Flavoprotein</keyword>
<proteinExistence type="inferred from homology"/>
<evidence type="ECO:0000256" key="2">
    <source>
        <dbReference type="ARBA" id="ARBA00008000"/>
    </source>
</evidence>
<dbReference type="PANTHER" id="PTHR43716:SF2">
    <property type="entry name" value="BLL6224 PROTEIN"/>
    <property type="match status" value="1"/>
</dbReference>
<dbReference type="GO" id="GO:0022904">
    <property type="term" value="P:respiratory electron transport chain"/>
    <property type="evidence" value="ECO:0007669"/>
    <property type="project" value="TreeGrafter"/>
</dbReference>
<reference evidence="6 7" key="1">
    <citation type="submission" date="2014-07" db="EMBL/GenBank/DDBJ databases">
        <title>Tepidicaulis marinum gen. nov., sp. nov., a novel marine bacterium denitrifying nitrate to nitrous oxide strictly under microaerobic conditions.</title>
        <authorList>
            <person name="Takeuchi M."/>
            <person name="Yamagishi T."/>
            <person name="Kamagata Y."/>
            <person name="Oshima K."/>
            <person name="Hattori M."/>
            <person name="Katayama T."/>
            <person name="Hanada S."/>
            <person name="Tamaki H."/>
            <person name="Marumo K."/>
            <person name="Maeda H."/>
            <person name="Nedachi M."/>
            <person name="Iwasaki W."/>
            <person name="Suwa Y."/>
            <person name="Sakata S."/>
        </authorList>
    </citation>
    <scope>NUCLEOTIDE SEQUENCE [LARGE SCALE GENOMIC DNA]</scope>
    <source>
        <strain evidence="6 7">MA2</strain>
    </source>
</reference>
<dbReference type="InterPro" id="IPR004113">
    <property type="entry name" value="FAD-bd_oxidored_4_C"/>
</dbReference>
<dbReference type="PANTHER" id="PTHR43716">
    <property type="entry name" value="D-2-HYDROXYGLUTARATE DEHYDROGENASE, MITOCHONDRIAL"/>
    <property type="match status" value="1"/>
</dbReference>
<dbReference type="InterPro" id="IPR016169">
    <property type="entry name" value="FAD-bd_PCMH_sub2"/>
</dbReference>
<comment type="cofactor">
    <cofactor evidence="1">
        <name>FAD</name>
        <dbReference type="ChEBI" id="CHEBI:57692"/>
    </cofactor>
</comment>
<dbReference type="GO" id="GO:0003824">
    <property type="term" value="F:catalytic activity"/>
    <property type="evidence" value="ECO:0007669"/>
    <property type="project" value="InterPro"/>
</dbReference>
<dbReference type="InterPro" id="IPR016166">
    <property type="entry name" value="FAD-bd_PCMH"/>
</dbReference>
<keyword evidence="7" id="KW-1185">Reference proteome</keyword>
<protein>
    <submittedName>
        <fullName evidence="6">FAD linked oxidase domain-containing protein</fullName>
    </submittedName>
</protein>
<evidence type="ECO:0000256" key="3">
    <source>
        <dbReference type="ARBA" id="ARBA00022630"/>
    </source>
</evidence>
<evidence type="ECO:0000256" key="4">
    <source>
        <dbReference type="ARBA" id="ARBA00022827"/>
    </source>
</evidence>
<dbReference type="Gene3D" id="3.30.43.10">
    <property type="entry name" value="Uridine Diphospho-n-acetylenolpyruvylglucosamine Reductase, domain 2"/>
    <property type="match status" value="1"/>
</dbReference>
<dbReference type="InterPro" id="IPR051264">
    <property type="entry name" value="FAD-oxidored/transferase_4"/>
</dbReference>
<dbReference type="Gene3D" id="3.30.465.10">
    <property type="match status" value="1"/>
</dbReference>
<dbReference type="SUPFAM" id="SSF55103">
    <property type="entry name" value="FAD-linked oxidases, C-terminal domain"/>
    <property type="match status" value="1"/>
</dbReference>
<dbReference type="SUPFAM" id="SSF56176">
    <property type="entry name" value="FAD-binding/transporter-associated domain-like"/>
    <property type="match status" value="1"/>
</dbReference>
<comment type="similarity">
    <text evidence="2">Belongs to the FAD-binding oxidoreductase/transferase type 4 family.</text>
</comment>
<dbReference type="InterPro" id="IPR016171">
    <property type="entry name" value="Vanillyl_alc_oxidase_C-sub2"/>
</dbReference>
<dbReference type="Gene3D" id="3.30.70.2740">
    <property type="match status" value="1"/>
</dbReference>
<evidence type="ECO:0000313" key="6">
    <source>
        <dbReference type="EMBL" id="GAK46113.1"/>
    </source>
</evidence>
<dbReference type="Pfam" id="PF01565">
    <property type="entry name" value="FAD_binding_4"/>
    <property type="match status" value="1"/>
</dbReference>
<evidence type="ECO:0000256" key="1">
    <source>
        <dbReference type="ARBA" id="ARBA00001974"/>
    </source>
</evidence>
<dbReference type="Pfam" id="PF02913">
    <property type="entry name" value="FAD-oxidase_C"/>
    <property type="match status" value="1"/>
</dbReference>
<dbReference type="InterPro" id="IPR016167">
    <property type="entry name" value="FAD-bd_PCMH_sub1"/>
</dbReference>
<dbReference type="EMBL" id="BBIO01000015">
    <property type="protein sequence ID" value="GAK46113.1"/>
    <property type="molecule type" value="Genomic_DNA"/>
</dbReference>
<dbReference type="STRING" id="1333998.M2A_2612"/>
<organism evidence="6 7">
    <name type="scientific">Tepidicaulis marinus</name>
    <dbReference type="NCBI Taxonomy" id="1333998"/>
    <lineage>
        <taxon>Bacteria</taxon>
        <taxon>Pseudomonadati</taxon>
        <taxon>Pseudomonadota</taxon>
        <taxon>Alphaproteobacteria</taxon>
        <taxon>Hyphomicrobiales</taxon>
        <taxon>Parvibaculaceae</taxon>
        <taxon>Tepidicaulis</taxon>
    </lineage>
</organism>
<dbReference type="eggNOG" id="COG0277">
    <property type="taxonomic scope" value="Bacteria"/>
</dbReference>
<name>A0A081BDJ5_9HYPH</name>
<dbReference type="InterPro" id="IPR016164">
    <property type="entry name" value="FAD-linked_Oxase-like_C"/>
</dbReference>